<keyword evidence="13" id="KW-0175">Coiled coil</keyword>
<dbReference type="GeneID" id="56274513"/>
<dbReference type="Gene3D" id="3.40.50.620">
    <property type="entry name" value="HUPs"/>
    <property type="match status" value="1"/>
</dbReference>
<dbReference type="SUPFAM" id="SSF55190">
    <property type="entry name" value="Arginyl-tRNA synthetase (ArgRS), N-terminal 'additional' domain"/>
    <property type="match status" value="1"/>
</dbReference>
<keyword evidence="9 11" id="KW-0030">Aminoacyl-tRNA synthetase</keyword>
<dbReference type="Pfam" id="PF05746">
    <property type="entry name" value="DALR_1"/>
    <property type="match status" value="1"/>
</dbReference>
<dbReference type="GO" id="GO:0005524">
    <property type="term" value="F:ATP binding"/>
    <property type="evidence" value="ECO:0007669"/>
    <property type="project" value="UniProtKB-UniRule"/>
</dbReference>
<dbReference type="InterPro" id="IPR035684">
    <property type="entry name" value="ArgRS_core"/>
</dbReference>
<dbReference type="InterPro" id="IPR008909">
    <property type="entry name" value="DALR_anticod-bd"/>
</dbReference>
<dbReference type="PANTHER" id="PTHR11956">
    <property type="entry name" value="ARGINYL-TRNA SYNTHETASE"/>
    <property type="match status" value="1"/>
</dbReference>
<comment type="subcellular location">
    <subcellularLocation>
        <location evidence="1 11">Cytoplasm</location>
    </subcellularLocation>
</comment>
<dbReference type="CDD" id="cd00671">
    <property type="entry name" value="ArgRS_core"/>
    <property type="match status" value="1"/>
</dbReference>
<evidence type="ECO:0000256" key="3">
    <source>
        <dbReference type="ARBA" id="ARBA00011245"/>
    </source>
</evidence>
<dbReference type="AlphaFoldDB" id="A0A4Q5KUD1"/>
<dbReference type="CDD" id="cd07956">
    <property type="entry name" value="Anticodon_Ia_Arg"/>
    <property type="match status" value="1"/>
</dbReference>
<dbReference type="HAMAP" id="MF_00123">
    <property type="entry name" value="Arg_tRNA_synth"/>
    <property type="match status" value="1"/>
</dbReference>
<dbReference type="Proteomes" id="UP000294063">
    <property type="component" value="Unassembled WGS sequence"/>
</dbReference>
<dbReference type="GO" id="GO:0005737">
    <property type="term" value="C:cytoplasm"/>
    <property type="evidence" value="ECO:0007669"/>
    <property type="project" value="UniProtKB-SubCell"/>
</dbReference>
<dbReference type="Pfam" id="PF00750">
    <property type="entry name" value="tRNA-synt_1d"/>
    <property type="match status" value="1"/>
</dbReference>
<dbReference type="Pfam" id="PF03485">
    <property type="entry name" value="Arg_tRNA_synt_N"/>
    <property type="match status" value="1"/>
</dbReference>
<dbReference type="Gene3D" id="1.10.730.10">
    <property type="entry name" value="Isoleucyl-tRNA Synthetase, Domain 1"/>
    <property type="match status" value="1"/>
</dbReference>
<dbReference type="GO" id="GO:0006420">
    <property type="term" value="P:arginyl-tRNA aminoacylation"/>
    <property type="evidence" value="ECO:0007669"/>
    <property type="project" value="UniProtKB-UniRule"/>
</dbReference>
<evidence type="ECO:0000256" key="1">
    <source>
        <dbReference type="ARBA" id="ARBA00004496"/>
    </source>
</evidence>
<evidence type="ECO:0000256" key="8">
    <source>
        <dbReference type="ARBA" id="ARBA00022917"/>
    </source>
</evidence>
<dbReference type="RefSeq" id="WP_130043140.1">
    <property type="nucleotide sequence ID" value="NZ_SEZJ01000004.1"/>
</dbReference>
<dbReference type="SMART" id="SM01016">
    <property type="entry name" value="Arg_tRNA_synt_N"/>
    <property type="match status" value="1"/>
</dbReference>
<evidence type="ECO:0000256" key="7">
    <source>
        <dbReference type="ARBA" id="ARBA00022840"/>
    </source>
</evidence>
<dbReference type="SUPFAM" id="SSF52374">
    <property type="entry name" value="Nucleotidylyl transferase"/>
    <property type="match status" value="1"/>
</dbReference>
<evidence type="ECO:0000256" key="6">
    <source>
        <dbReference type="ARBA" id="ARBA00022741"/>
    </source>
</evidence>
<dbReference type="PANTHER" id="PTHR11956:SF5">
    <property type="entry name" value="ARGININE--TRNA LIGASE, CYTOPLASMIC"/>
    <property type="match status" value="1"/>
</dbReference>
<organism evidence="17 20">
    <name type="scientific">Aliivibrio finisterrensis</name>
    <dbReference type="NCBI Taxonomy" id="511998"/>
    <lineage>
        <taxon>Bacteria</taxon>
        <taxon>Pseudomonadati</taxon>
        <taxon>Pseudomonadota</taxon>
        <taxon>Gammaproteobacteria</taxon>
        <taxon>Vibrionales</taxon>
        <taxon>Vibrionaceae</taxon>
        <taxon>Aliivibrio</taxon>
    </lineage>
</organism>
<dbReference type="InterPro" id="IPR009080">
    <property type="entry name" value="tRNAsynth_Ia_anticodon-bd"/>
</dbReference>
<protein>
    <recommendedName>
        <fullName evidence="11">Arginine--tRNA ligase</fullName>
        <ecNumber evidence="11">6.1.1.19</ecNumber>
    </recommendedName>
    <alternativeName>
        <fullName evidence="11">Arginyl-tRNA synthetase</fullName>
        <shortName evidence="11">ArgRS</shortName>
    </alternativeName>
</protein>
<evidence type="ECO:0000256" key="10">
    <source>
        <dbReference type="ARBA" id="ARBA00049339"/>
    </source>
</evidence>
<sequence length="577" mass="64057">MNIQSLINDKVSQALEAAGAPAGSPAAVRQSAKAQFGDYQANGVMGVAKRLGTNPREFAQKVLDVLDLDGIASKTEIAGPGFINIFLSEEFLAQQAEAALADERLGVAKEEQQNIVADYSAPNVAKEMHVGHLRSTIIGDAVVRTLEFLGHNVTRANHIGDWGTQFGMLIANLERIQKEKGEVSMELSDLEGFYRESKKLYDEDEEFAVTARGYVVKLQGGDEFCAEMWKKLVDVTMVQNQRNYDRLNVSLTRDNVMGESMYNSMLAPIVADLQKQGLAVESDGAQVVYLDEYKNKDGEPMGVIVQKRDGGFLYTTTDIACAKYRFEELNADRVLYFIDSRQHQHLMQAWTIVRKAGYVPESVSLEHHAFGMMLGKDGRPFKTRAGGTVRLADLLDEAEERATKLIEEKNKDLSAEEKAKIATTVAMAAVKYSDLSKHRTTDYIFDWDNMLAFEGNTAPYMQYAYTRVASIFSKAGLSMDELTGEVKITDEKEKALVAKLMQFEEAVQAVASEGQPHLMCAYLFELAGQFSSFYEACPILNNEDEAVKQSRLKLAALTAKTIKQGLDLLGIETLERM</sequence>
<evidence type="ECO:0000313" key="17">
    <source>
        <dbReference type="EMBL" id="RYU51735.1"/>
    </source>
</evidence>
<comment type="subunit">
    <text evidence="3 11">Monomer.</text>
</comment>
<evidence type="ECO:0000313" key="21">
    <source>
        <dbReference type="Proteomes" id="UP000294166"/>
    </source>
</evidence>
<dbReference type="SUPFAM" id="SSF47323">
    <property type="entry name" value="Anticodon-binding domain of a subclass of class I aminoacyl-tRNA synthetases"/>
    <property type="match status" value="1"/>
</dbReference>
<evidence type="ECO:0000313" key="20">
    <source>
        <dbReference type="Proteomes" id="UP000294063"/>
    </source>
</evidence>
<evidence type="ECO:0000313" key="19">
    <source>
        <dbReference type="Proteomes" id="UP000293465"/>
    </source>
</evidence>
<dbReference type="EMBL" id="SEZK01000012">
    <property type="protein sequence ID" value="RYU51735.1"/>
    <property type="molecule type" value="Genomic_DNA"/>
</dbReference>
<feature type="short sequence motif" description="'HIGH' region" evidence="11">
    <location>
        <begin position="122"/>
        <end position="132"/>
    </location>
</feature>
<dbReference type="InterPro" id="IPR005148">
    <property type="entry name" value="Arg-tRNA-synth_N"/>
</dbReference>
<keyword evidence="8 11" id="KW-0648">Protein biosynthesis</keyword>
<evidence type="ECO:0000256" key="13">
    <source>
        <dbReference type="SAM" id="Coils"/>
    </source>
</evidence>
<accession>A0A4Q5KUD1</accession>
<evidence type="ECO:0000259" key="15">
    <source>
        <dbReference type="SMART" id="SM01016"/>
    </source>
</evidence>
<dbReference type="InterPro" id="IPR001278">
    <property type="entry name" value="Arg-tRNA-ligase"/>
</dbReference>
<dbReference type="PROSITE" id="PS00178">
    <property type="entry name" value="AA_TRNA_LIGASE_I"/>
    <property type="match status" value="1"/>
</dbReference>
<evidence type="ECO:0000256" key="5">
    <source>
        <dbReference type="ARBA" id="ARBA00022598"/>
    </source>
</evidence>
<dbReference type="Gene3D" id="3.30.1360.70">
    <property type="entry name" value="Arginyl tRNA synthetase N-terminal domain"/>
    <property type="match status" value="1"/>
</dbReference>
<dbReference type="InterPro" id="IPR001412">
    <property type="entry name" value="aa-tRNA-synth_I_CS"/>
</dbReference>
<comment type="catalytic activity">
    <reaction evidence="10 11">
        <text>tRNA(Arg) + L-arginine + ATP = L-arginyl-tRNA(Arg) + AMP + diphosphate</text>
        <dbReference type="Rhea" id="RHEA:20301"/>
        <dbReference type="Rhea" id="RHEA-COMP:9658"/>
        <dbReference type="Rhea" id="RHEA-COMP:9673"/>
        <dbReference type="ChEBI" id="CHEBI:30616"/>
        <dbReference type="ChEBI" id="CHEBI:32682"/>
        <dbReference type="ChEBI" id="CHEBI:33019"/>
        <dbReference type="ChEBI" id="CHEBI:78442"/>
        <dbReference type="ChEBI" id="CHEBI:78513"/>
        <dbReference type="ChEBI" id="CHEBI:456215"/>
        <dbReference type="EC" id="6.1.1.19"/>
    </reaction>
</comment>
<keyword evidence="4 11" id="KW-0963">Cytoplasm</keyword>
<dbReference type="PRINTS" id="PR01038">
    <property type="entry name" value="TRNASYNTHARG"/>
</dbReference>
<dbReference type="InterPro" id="IPR036695">
    <property type="entry name" value="Arg-tRNA-synth_N_sf"/>
</dbReference>
<evidence type="ECO:0000313" key="16">
    <source>
        <dbReference type="EMBL" id="RYU47201.1"/>
    </source>
</evidence>
<dbReference type="Proteomes" id="UP000294166">
    <property type="component" value="Unassembled WGS sequence"/>
</dbReference>
<dbReference type="InterPro" id="IPR014729">
    <property type="entry name" value="Rossmann-like_a/b/a_fold"/>
</dbReference>
<evidence type="ECO:0000313" key="18">
    <source>
        <dbReference type="EMBL" id="RYU64842.1"/>
    </source>
</evidence>
<evidence type="ECO:0000256" key="4">
    <source>
        <dbReference type="ARBA" id="ARBA00022490"/>
    </source>
</evidence>
<dbReference type="FunFam" id="1.10.730.10:FF:000001">
    <property type="entry name" value="Arginine--tRNA ligase"/>
    <property type="match status" value="1"/>
</dbReference>
<evidence type="ECO:0000256" key="12">
    <source>
        <dbReference type="RuleBase" id="RU363038"/>
    </source>
</evidence>
<name>A0A4Q5KUD1_9GAMM</name>
<evidence type="ECO:0000256" key="9">
    <source>
        <dbReference type="ARBA" id="ARBA00023146"/>
    </source>
</evidence>
<proteinExistence type="inferred from homology"/>
<dbReference type="FunFam" id="3.40.50.620:FF:000030">
    <property type="entry name" value="Arginine--tRNA ligase"/>
    <property type="match status" value="1"/>
</dbReference>
<keyword evidence="21" id="KW-1185">Reference proteome</keyword>
<dbReference type="GO" id="GO:0004814">
    <property type="term" value="F:arginine-tRNA ligase activity"/>
    <property type="evidence" value="ECO:0007669"/>
    <property type="project" value="UniProtKB-UniRule"/>
</dbReference>
<feature type="coiled-coil region" evidence="13">
    <location>
        <begin position="388"/>
        <end position="415"/>
    </location>
</feature>
<feature type="domain" description="Arginyl tRNA synthetase N-terminal" evidence="15">
    <location>
        <begin position="1"/>
        <end position="87"/>
    </location>
</feature>
<evidence type="ECO:0000256" key="11">
    <source>
        <dbReference type="HAMAP-Rule" id="MF_00123"/>
    </source>
</evidence>
<dbReference type="EMBL" id="SEZN01000012">
    <property type="protein sequence ID" value="RYU64842.1"/>
    <property type="molecule type" value="Genomic_DNA"/>
</dbReference>
<dbReference type="Proteomes" id="UP000293465">
    <property type="component" value="Unassembled WGS sequence"/>
</dbReference>
<dbReference type="SMART" id="SM00836">
    <property type="entry name" value="DALR_1"/>
    <property type="match status" value="1"/>
</dbReference>
<dbReference type="EMBL" id="SEZJ01000004">
    <property type="protein sequence ID" value="RYU47201.1"/>
    <property type="molecule type" value="Genomic_DNA"/>
</dbReference>
<keyword evidence="7 11" id="KW-0067">ATP-binding</keyword>
<gene>
    <name evidence="11" type="primary">argS</name>
    <name evidence="16" type="ORF">ERW49_05630</name>
    <name evidence="18" type="ORF">ERW53_08300</name>
    <name evidence="17" type="ORF">ERW57_08735</name>
</gene>
<feature type="domain" description="DALR anticodon binding" evidence="14">
    <location>
        <begin position="461"/>
        <end position="577"/>
    </location>
</feature>
<comment type="caution">
    <text evidence="17">The sequence shown here is derived from an EMBL/GenBank/DDBJ whole genome shotgun (WGS) entry which is preliminary data.</text>
</comment>
<dbReference type="EC" id="6.1.1.19" evidence="11"/>
<keyword evidence="6 11" id="KW-0547">Nucleotide-binding</keyword>
<dbReference type="OrthoDB" id="9803211at2"/>
<keyword evidence="5 11" id="KW-0436">Ligase</keyword>
<evidence type="ECO:0000259" key="14">
    <source>
        <dbReference type="SMART" id="SM00836"/>
    </source>
</evidence>
<reference evidence="19 20" key="1">
    <citation type="submission" date="2019-02" db="EMBL/GenBank/DDBJ databases">
        <title>Genome sequences of Aliivibrio finisterrensis strains from farmed Atlantic salmon.</title>
        <authorList>
            <person name="Bowman J.P."/>
        </authorList>
    </citation>
    <scope>NUCLEOTIDE SEQUENCE [LARGE SCALE GENOMIC DNA]</scope>
    <source>
        <strain evidence="18 21">A21</strain>
        <strain evidence="16 19">A32</strain>
        <strain evidence="17 20">A46</strain>
    </source>
</reference>
<comment type="similarity">
    <text evidence="2 11 12">Belongs to the class-I aminoacyl-tRNA synthetase family.</text>
</comment>
<dbReference type="NCBIfam" id="TIGR00456">
    <property type="entry name" value="argS"/>
    <property type="match status" value="1"/>
</dbReference>
<evidence type="ECO:0000256" key="2">
    <source>
        <dbReference type="ARBA" id="ARBA00005594"/>
    </source>
</evidence>